<reference evidence="7" key="1">
    <citation type="journal article" date="2014" name="PLoS Negl. Trop. Dis.">
        <title>An updated insight into the Sialotranscriptome of Triatoma infestans: developmental stage and geographic variations.</title>
        <authorList>
            <person name="Schwarz A."/>
            <person name="Medrano-Mercado N."/>
            <person name="Schaub G.A."/>
            <person name="Struchiner C.J."/>
            <person name="Bargues M.D."/>
            <person name="Levy M.Z."/>
            <person name="Ribeiro J.M."/>
        </authorList>
    </citation>
    <scope>NUCLEOTIDE SEQUENCE</scope>
    <source>
        <strain evidence="7">Chile</strain>
        <tissue evidence="7">Salivary glands</tissue>
    </source>
</reference>
<dbReference type="GO" id="GO:0005794">
    <property type="term" value="C:Golgi apparatus"/>
    <property type="evidence" value="ECO:0007669"/>
    <property type="project" value="TreeGrafter"/>
</dbReference>
<dbReference type="InterPro" id="IPR000462">
    <property type="entry name" value="CDP-OH_P_trans"/>
</dbReference>
<feature type="transmembrane region" description="Helical" evidence="6">
    <location>
        <begin position="148"/>
        <end position="164"/>
    </location>
</feature>
<evidence type="ECO:0000256" key="4">
    <source>
        <dbReference type="ARBA" id="ARBA00023136"/>
    </source>
</evidence>
<dbReference type="InterPro" id="IPR048254">
    <property type="entry name" value="CDP_ALCOHOL_P_TRANSF_CS"/>
</dbReference>
<dbReference type="PANTHER" id="PTHR10414">
    <property type="entry name" value="ETHANOLAMINEPHOSPHOTRANSFERASE"/>
    <property type="match status" value="1"/>
</dbReference>
<dbReference type="EMBL" id="GBBI01000994">
    <property type="protein sequence ID" value="JAC17718.1"/>
    <property type="molecule type" value="mRNA"/>
</dbReference>
<dbReference type="FunFam" id="1.20.120.1760:FF:000016">
    <property type="entry name" value="ethanolaminephosphotransferase 1"/>
    <property type="match status" value="1"/>
</dbReference>
<dbReference type="PANTHER" id="PTHR10414:SF71">
    <property type="entry name" value="FI05338P"/>
    <property type="match status" value="1"/>
</dbReference>
<dbReference type="InterPro" id="IPR014472">
    <property type="entry name" value="CHOPT"/>
</dbReference>
<feature type="transmembrane region" description="Helical" evidence="6">
    <location>
        <begin position="283"/>
        <end position="302"/>
    </location>
</feature>
<keyword evidence="6" id="KW-0812">Transmembrane</keyword>
<protein>
    <submittedName>
        <fullName evidence="7">Putative sn-12-diacylglycerol ethanolamine-and cholinephosphotransferase</fullName>
    </submittedName>
</protein>
<keyword evidence="4 6" id="KW-0472">Membrane</keyword>
<dbReference type="PIRSF" id="PIRSF015665">
    <property type="entry name" value="CHOPT"/>
    <property type="match status" value="1"/>
</dbReference>
<comment type="subcellular location">
    <subcellularLocation>
        <location evidence="1">Membrane</location>
    </subcellularLocation>
</comment>
<evidence type="ECO:0000256" key="5">
    <source>
        <dbReference type="RuleBase" id="RU003750"/>
    </source>
</evidence>
<keyword evidence="3 5" id="KW-0808">Transferase</keyword>
<dbReference type="Gene3D" id="1.20.120.1760">
    <property type="match status" value="1"/>
</dbReference>
<sequence>MLAGLSNYKYSAIDTNPLSIYIMHPFWNRLVQFCPKWIAPNLITFVGFLLTVLAFMLLSFYDFSFYASSENEAFPPVPNWVFFAAGVLIFVAYTLDGIDGKQARVTKTSGPLGELFDHGLDSWTAVLIPTCLYSVFGRSQHSVPPMRYYFVTWNVFLTFYLTHWEKYITSVLYLPWGYDLSMLSTTAVFLFTSYYGYDFWKIYVTETISTGHVLEIVFYLTSICATLPVTLYNIKKSYLNKTGKNLSTVEAMRPLTALLALMVITSFWVMASKNDIISNHPRAYYMLTGTIFSNITCRLVVAQMSGSRCSAWNPLLNVCLLVVFLALTLPFLESLLLYLLWAFVTYAHIHYGTCVVRQLCGHFRIECFRIATPNK</sequence>
<name>A0A023F9W9_TRIIF</name>
<evidence type="ECO:0000256" key="1">
    <source>
        <dbReference type="ARBA" id="ARBA00004370"/>
    </source>
</evidence>
<dbReference type="InterPro" id="IPR043130">
    <property type="entry name" value="CDP-OH_PTrfase_TM_dom"/>
</dbReference>
<dbReference type="GO" id="GO:0005789">
    <property type="term" value="C:endoplasmic reticulum membrane"/>
    <property type="evidence" value="ECO:0007669"/>
    <property type="project" value="TreeGrafter"/>
</dbReference>
<dbReference type="AlphaFoldDB" id="A0A023F9W9"/>
<dbReference type="Pfam" id="PF01066">
    <property type="entry name" value="CDP-OH_P_transf"/>
    <property type="match status" value="1"/>
</dbReference>
<keyword evidence="6" id="KW-1133">Transmembrane helix</keyword>
<evidence type="ECO:0000256" key="6">
    <source>
        <dbReference type="SAM" id="Phobius"/>
    </source>
</evidence>
<dbReference type="GO" id="GO:0004307">
    <property type="term" value="F:ethanolaminephosphotransferase activity"/>
    <property type="evidence" value="ECO:0007669"/>
    <property type="project" value="TreeGrafter"/>
</dbReference>
<feature type="transmembrane region" description="Helical" evidence="6">
    <location>
        <begin position="255"/>
        <end position="271"/>
    </location>
</feature>
<evidence type="ECO:0000256" key="2">
    <source>
        <dbReference type="ARBA" id="ARBA00010441"/>
    </source>
</evidence>
<dbReference type="PROSITE" id="PS00379">
    <property type="entry name" value="CDP_ALCOHOL_P_TRANSF"/>
    <property type="match status" value="1"/>
</dbReference>
<feature type="transmembrane region" description="Helical" evidence="6">
    <location>
        <begin position="216"/>
        <end position="234"/>
    </location>
</feature>
<accession>A0A023F9W9</accession>
<evidence type="ECO:0000313" key="7">
    <source>
        <dbReference type="EMBL" id="JAC17718.1"/>
    </source>
</evidence>
<evidence type="ECO:0000256" key="3">
    <source>
        <dbReference type="ARBA" id="ARBA00022679"/>
    </source>
</evidence>
<organism evidence="7">
    <name type="scientific">Triatoma infestans</name>
    <name type="common">Assassin bug</name>
    <dbReference type="NCBI Taxonomy" id="30076"/>
    <lineage>
        <taxon>Eukaryota</taxon>
        <taxon>Metazoa</taxon>
        <taxon>Ecdysozoa</taxon>
        <taxon>Arthropoda</taxon>
        <taxon>Hexapoda</taxon>
        <taxon>Insecta</taxon>
        <taxon>Pterygota</taxon>
        <taxon>Neoptera</taxon>
        <taxon>Paraneoptera</taxon>
        <taxon>Hemiptera</taxon>
        <taxon>Heteroptera</taxon>
        <taxon>Panheteroptera</taxon>
        <taxon>Cimicomorpha</taxon>
        <taxon>Reduviidae</taxon>
        <taxon>Triatominae</taxon>
        <taxon>Triatoma</taxon>
    </lineage>
</organism>
<comment type="similarity">
    <text evidence="2 5">Belongs to the CDP-alcohol phosphatidyltransferase class-I family.</text>
</comment>
<feature type="transmembrane region" description="Helical" evidence="6">
    <location>
        <begin position="80"/>
        <end position="98"/>
    </location>
</feature>
<dbReference type="GO" id="GO:0006646">
    <property type="term" value="P:phosphatidylethanolamine biosynthetic process"/>
    <property type="evidence" value="ECO:0007669"/>
    <property type="project" value="TreeGrafter"/>
</dbReference>
<proteinExistence type="evidence at transcript level"/>
<feature type="transmembrane region" description="Helical" evidence="6">
    <location>
        <begin position="176"/>
        <end position="196"/>
    </location>
</feature>
<feature type="transmembrane region" description="Helical" evidence="6">
    <location>
        <begin position="38"/>
        <end position="60"/>
    </location>
</feature>